<keyword evidence="1" id="KW-0472">Membrane</keyword>
<name>G0A3A0_METMM</name>
<keyword evidence="3" id="KW-1185">Reference proteome</keyword>
<sequence length="178" mass="20459">MTKIVLYAVLLICSLAMLLLLGGFSFWQLGWVNWASCFYFLAGQIILAAFLLLLLLGCGLFVQALYVELAVYFRWDAVALRRVAMLRQLQYHAGQRLLVEKSQIYYLYELKRQRLLAADNKRHSRALFKAVSAELRQSVEPDSFKSLQKHLKQHRNQANPQAILALRERVLCRSSIAG</sequence>
<dbReference type="KEGG" id="mmt:Metme_0588"/>
<feature type="transmembrane region" description="Helical" evidence="1">
    <location>
        <begin position="39"/>
        <end position="66"/>
    </location>
</feature>
<dbReference type="OrthoDB" id="5574342at2"/>
<evidence type="ECO:0000256" key="1">
    <source>
        <dbReference type="SAM" id="Phobius"/>
    </source>
</evidence>
<accession>G0A3A0</accession>
<evidence type="ECO:0000313" key="3">
    <source>
        <dbReference type="Proteomes" id="UP000008888"/>
    </source>
</evidence>
<proteinExistence type="predicted"/>
<reference evidence="3" key="3">
    <citation type="submission" date="2011-05" db="EMBL/GenBank/DDBJ databases">
        <title>Complete sequence of Methylomonas methanica MC09.</title>
        <authorList>
            <consortium name="US DOE Joint Genome Institute"/>
            <person name="Lucas S."/>
            <person name="Han J."/>
            <person name="Lapidus A."/>
            <person name="Cheng J.-F."/>
            <person name="Goodwin L."/>
            <person name="Pitluck S."/>
            <person name="Peters L."/>
            <person name="Mikhailova N."/>
            <person name="Teshima H."/>
            <person name="Han C."/>
            <person name="Tapia R."/>
            <person name="Land M."/>
            <person name="Hauser L."/>
            <person name="Kyrpides N."/>
            <person name="Ivanova N."/>
            <person name="Pagani I."/>
            <person name="Stein L."/>
            <person name="Woyke T."/>
        </authorList>
    </citation>
    <scope>NUCLEOTIDE SEQUENCE [LARGE SCALE GENOMIC DNA]</scope>
    <source>
        <strain evidence="3">MC09</strain>
    </source>
</reference>
<evidence type="ECO:0000313" key="2">
    <source>
        <dbReference type="EMBL" id="AEF99032.1"/>
    </source>
</evidence>
<protein>
    <submittedName>
        <fullName evidence="2">Uncharacterized protein</fullName>
    </submittedName>
</protein>
<dbReference type="STRING" id="857087.Metme_0588"/>
<dbReference type="HOGENOM" id="CLU_1508919_0_0_6"/>
<feature type="transmembrane region" description="Helical" evidence="1">
    <location>
        <begin position="5"/>
        <end position="27"/>
    </location>
</feature>
<dbReference type="eggNOG" id="ENOG5031U2J">
    <property type="taxonomic scope" value="Bacteria"/>
</dbReference>
<keyword evidence="1" id="KW-1133">Transmembrane helix</keyword>
<gene>
    <name evidence="2" type="ordered locus">Metme_0588</name>
</gene>
<keyword evidence="1" id="KW-0812">Transmembrane</keyword>
<dbReference type="Proteomes" id="UP000008888">
    <property type="component" value="Chromosome"/>
</dbReference>
<organism evidence="2 3">
    <name type="scientific">Methylomonas methanica (strain DSM 25384 / MC09)</name>
    <dbReference type="NCBI Taxonomy" id="857087"/>
    <lineage>
        <taxon>Bacteria</taxon>
        <taxon>Pseudomonadati</taxon>
        <taxon>Pseudomonadota</taxon>
        <taxon>Gammaproteobacteria</taxon>
        <taxon>Methylococcales</taxon>
        <taxon>Methylococcaceae</taxon>
        <taxon>Methylomonas</taxon>
    </lineage>
</organism>
<reference key="2">
    <citation type="submission" date="2011-05" db="EMBL/GenBank/DDBJ databases">
        <title>Complete genome sequence of the aerobic marine methanotroph Methylomonas methanica MC09.</title>
        <authorList>
            <person name="Boden R."/>
            <person name="Cunliffe M."/>
            <person name="Scanlan J."/>
            <person name="Moussard H."/>
            <person name="Kits K.D."/>
            <person name="Klotz M."/>
            <person name="Jetten M."/>
            <person name="Vuilleumier S."/>
            <person name="Han J."/>
            <person name="Peters L."/>
            <person name="Mikhailova N."/>
            <person name="Teshima H."/>
            <person name="Tapia R."/>
            <person name="Kyrpides N."/>
            <person name="Ivanova N."/>
            <person name="Pagani I."/>
            <person name="Cheng J.-F."/>
            <person name="Goodwin L."/>
            <person name="Han C."/>
            <person name="Hauser L."/>
            <person name="Land M."/>
            <person name="Lapidus A."/>
            <person name="Lucas S."/>
            <person name="Pitluck S."/>
            <person name="Woyke T."/>
            <person name="Stein L.Y."/>
            <person name="Murrell C."/>
        </authorList>
    </citation>
    <scope>NUCLEOTIDE SEQUENCE</scope>
    <source>
        <strain>MC09</strain>
    </source>
</reference>
<dbReference type="EMBL" id="CP002738">
    <property type="protein sequence ID" value="AEF99032.1"/>
    <property type="molecule type" value="Genomic_DNA"/>
</dbReference>
<reference evidence="2 3" key="1">
    <citation type="journal article" date="2011" name="J. Bacteriol.">
        <title>Complete Genome Sequence of the Aerobic Marine Methanotroph Methylomonas methanica MC09.</title>
        <authorList>
            <person name="Boden R."/>
            <person name="Cunliffe M."/>
            <person name="Scanlan J."/>
            <person name="Moussard H."/>
            <person name="Kits K.D."/>
            <person name="Klotz M.G."/>
            <person name="Jetten M.S."/>
            <person name="Vuilleumier S."/>
            <person name="Han J."/>
            <person name="Peters L."/>
            <person name="Mikhailova N."/>
            <person name="Teshima H."/>
            <person name="Tapia R."/>
            <person name="Kyrpides N."/>
            <person name="Ivanova N."/>
            <person name="Pagani I."/>
            <person name="Cheng J.F."/>
            <person name="Goodwin L."/>
            <person name="Han C."/>
            <person name="Hauser L."/>
            <person name="Land M.L."/>
            <person name="Lapidus A."/>
            <person name="Lucas S."/>
            <person name="Pitluck S."/>
            <person name="Woyke T."/>
            <person name="Stein L."/>
            <person name="Murrell J.C."/>
        </authorList>
    </citation>
    <scope>NUCLEOTIDE SEQUENCE [LARGE SCALE GENOMIC DNA]</scope>
    <source>
        <strain evidence="2 3">MC09</strain>
    </source>
</reference>
<dbReference type="RefSeq" id="WP_013817303.1">
    <property type="nucleotide sequence ID" value="NC_015572.1"/>
</dbReference>
<dbReference type="AlphaFoldDB" id="G0A3A0"/>